<comment type="caution">
    <text evidence="1">The sequence shown here is derived from an EMBL/GenBank/DDBJ whole genome shotgun (WGS) entry which is preliminary data.</text>
</comment>
<proteinExistence type="predicted"/>
<protein>
    <submittedName>
        <fullName evidence="1">Uncharacterized protein</fullName>
    </submittedName>
</protein>
<feature type="non-terminal residue" evidence="1">
    <location>
        <position position="1"/>
    </location>
</feature>
<reference evidence="1 2" key="1">
    <citation type="journal article" date="2020" name="Cell">
        <title>Large-Scale Comparative Analyses of Tick Genomes Elucidate Their Genetic Diversity and Vector Capacities.</title>
        <authorList>
            <consortium name="Tick Genome and Microbiome Consortium (TIGMIC)"/>
            <person name="Jia N."/>
            <person name="Wang J."/>
            <person name="Shi W."/>
            <person name="Du L."/>
            <person name="Sun Y."/>
            <person name="Zhan W."/>
            <person name="Jiang J.F."/>
            <person name="Wang Q."/>
            <person name="Zhang B."/>
            <person name="Ji P."/>
            <person name="Bell-Sakyi L."/>
            <person name="Cui X.M."/>
            <person name="Yuan T.T."/>
            <person name="Jiang B.G."/>
            <person name="Yang W.F."/>
            <person name="Lam T.T."/>
            <person name="Chang Q.C."/>
            <person name="Ding S.J."/>
            <person name="Wang X.J."/>
            <person name="Zhu J.G."/>
            <person name="Ruan X.D."/>
            <person name="Zhao L."/>
            <person name="Wei J.T."/>
            <person name="Ye R.Z."/>
            <person name="Que T.C."/>
            <person name="Du C.H."/>
            <person name="Zhou Y.H."/>
            <person name="Cheng J.X."/>
            <person name="Dai P.F."/>
            <person name="Guo W.B."/>
            <person name="Han X.H."/>
            <person name="Huang E.J."/>
            <person name="Li L.F."/>
            <person name="Wei W."/>
            <person name="Gao Y.C."/>
            <person name="Liu J.Z."/>
            <person name="Shao H.Z."/>
            <person name="Wang X."/>
            <person name="Wang C.C."/>
            <person name="Yang T.C."/>
            <person name="Huo Q.B."/>
            <person name="Li W."/>
            <person name="Chen H.Y."/>
            <person name="Chen S.E."/>
            <person name="Zhou L.G."/>
            <person name="Ni X.B."/>
            <person name="Tian J.H."/>
            <person name="Sheng Y."/>
            <person name="Liu T."/>
            <person name="Pan Y.S."/>
            <person name="Xia L.Y."/>
            <person name="Li J."/>
            <person name="Zhao F."/>
            <person name="Cao W.C."/>
        </authorList>
    </citation>
    <scope>NUCLEOTIDE SEQUENCE [LARGE SCALE GENOMIC DNA]</scope>
    <source>
        <strain evidence="1">Iper-2018</strain>
    </source>
</reference>
<accession>A0AC60QT77</accession>
<keyword evidence="2" id="KW-1185">Reference proteome</keyword>
<evidence type="ECO:0000313" key="2">
    <source>
        <dbReference type="Proteomes" id="UP000805193"/>
    </source>
</evidence>
<gene>
    <name evidence="1" type="ORF">HPB47_016508</name>
</gene>
<evidence type="ECO:0000313" key="1">
    <source>
        <dbReference type="EMBL" id="KAG0439847.1"/>
    </source>
</evidence>
<sequence>RLFLKATRMERESWTQFATRVERGFEYYARSRGIESLEDLIALIVSDRIRDFLPADMQA</sequence>
<name>A0AC60QT77_IXOPE</name>
<dbReference type="EMBL" id="JABSTQ010005211">
    <property type="protein sequence ID" value="KAG0439847.1"/>
    <property type="molecule type" value="Genomic_DNA"/>
</dbReference>
<organism evidence="1 2">
    <name type="scientific">Ixodes persulcatus</name>
    <name type="common">Taiga tick</name>
    <dbReference type="NCBI Taxonomy" id="34615"/>
    <lineage>
        <taxon>Eukaryota</taxon>
        <taxon>Metazoa</taxon>
        <taxon>Ecdysozoa</taxon>
        <taxon>Arthropoda</taxon>
        <taxon>Chelicerata</taxon>
        <taxon>Arachnida</taxon>
        <taxon>Acari</taxon>
        <taxon>Parasitiformes</taxon>
        <taxon>Ixodida</taxon>
        <taxon>Ixodoidea</taxon>
        <taxon>Ixodidae</taxon>
        <taxon>Ixodinae</taxon>
        <taxon>Ixodes</taxon>
    </lineage>
</organism>
<dbReference type="Proteomes" id="UP000805193">
    <property type="component" value="Unassembled WGS sequence"/>
</dbReference>